<gene>
    <name evidence="2" type="ORF">PXEA_LOCUS13877</name>
</gene>
<reference evidence="2" key="1">
    <citation type="submission" date="2018-11" db="EMBL/GenBank/DDBJ databases">
        <authorList>
            <consortium name="Pathogen Informatics"/>
        </authorList>
    </citation>
    <scope>NUCLEOTIDE SEQUENCE</scope>
</reference>
<name>A0A3S5AHJ5_9PLAT</name>
<proteinExistence type="predicted"/>
<protein>
    <submittedName>
        <fullName evidence="2">Uncharacterized protein</fullName>
    </submittedName>
</protein>
<evidence type="ECO:0000313" key="2">
    <source>
        <dbReference type="EMBL" id="VEL20437.1"/>
    </source>
</evidence>
<feature type="region of interest" description="Disordered" evidence="1">
    <location>
        <begin position="56"/>
        <end position="75"/>
    </location>
</feature>
<comment type="caution">
    <text evidence="2">The sequence shown here is derived from an EMBL/GenBank/DDBJ whole genome shotgun (WGS) entry which is preliminary data.</text>
</comment>
<feature type="compositionally biased region" description="Polar residues" evidence="1">
    <location>
        <begin position="56"/>
        <end position="67"/>
    </location>
</feature>
<sequence length="214" mass="23455">MAGWLGRIHSPDSLGTHSVGVHCTKSTDLARRFAGTRLVPPGGRAEACRLVAGQTTNGRANWPTPTGATDWPPTGSMGRSLRRLTWQPEPGCRATAHRHRSAHCRGPESGSSQATGCTQTVTREGLLLCLLLQVVRPGRGKTRRNWAHGSQAMWPCSGPKVGERMVHVCPVAWRWRRTLRWCCWYRLPVAGPSARLNNTSDPLEAGLVQEKPTE</sequence>
<organism evidence="2 3">
    <name type="scientific">Protopolystoma xenopodis</name>
    <dbReference type="NCBI Taxonomy" id="117903"/>
    <lineage>
        <taxon>Eukaryota</taxon>
        <taxon>Metazoa</taxon>
        <taxon>Spiralia</taxon>
        <taxon>Lophotrochozoa</taxon>
        <taxon>Platyhelminthes</taxon>
        <taxon>Monogenea</taxon>
        <taxon>Polyopisthocotylea</taxon>
        <taxon>Polystomatidea</taxon>
        <taxon>Polystomatidae</taxon>
        <taxon>Protopolystoma</taxon>
    </lineage>
</organism>
<dbReference type="Proteomes" id="UP000784294">
    <property type="component" value="Unassembled WGS sequence"/>
</dbReference>
<accession>A0A3S5AHJ5</accession>
<dbReference type="EMBL" id="CAAALY010046462">
    <property type="protein sequence ID" value="VEL20437.1"/>
    <property type="molecule type" value="Genomic_DNA"/>
</dbReference>
<keyword evidence="3" id="KW-1185">Reference proteome</keyword>
<evidence type="ECO:0000256" key="1">
    <source>
        <dbReference type="SAM" id="MobiDB-lite"/>
    </source>
</evidence>
<evidence type="ECO:0000313" key="3">
    <source>
        <dbReference type="Proteomes" id="UP000784294"/>
    </source>
</evidence>
<dbReference type="AlphaFoldDB" id="A0A3S5AHJ5"/>